<evidence type="ECO:0000313" key="3">
    <source>
        <dbReference type="Proteomes" id="UP000190539"/>
    </source>
</evidence>
<keyword evidence="3" id="KW-1185">Reference proteome</keyword>
<name>A0A1V4A1N6_9ACTN</name>
<gene>
    <name evidence="2" type="ORF">B1H18_30415</name>
</gene>
<evidence type="ECO:0000259" key="1">
    <source>
        <dbReference type="PROSITE" id="PS51186"/>
    </source>
</evidence>
<dbReference type="GO" id="GO:1990189">
    <property type="term" value="F:protein N-terminal-serine acetyltransferase activity"/>
    <property type="evidence" value="ECO:0007669"/>
    <property type="project" value="TreeGrafter"/>
</dbReference>
<dbReference type="PANTHER" id="PTHR43441:SF10">
    <property type="entry name" value="ACETYLTRANSFERASE"/>
    <property type="match status" value="1"/>
</dbReference>
<dbReference type="Proteomes" id="UP000190539">
    <property type="component" value="Unassembled WGS sequence"/>
</dbReference>
<dbReference type="AlphaFoldDB" id="A0A1V4A1N6"/>
<dbReference type="InterPro" id="IPR000182">
    <property type="entry name" value="GNAT_dom"/>
</dbReference>
<evidence type="ECO:0000313" key="2">
    <source>
        <dbReference type="EMBL" id="OON72232.1"/>
    </source>
</evidence>
<dbReference type="SUPFAM" id="SSF55729">
    <property type="entry name" value="Acyl-CoA N-acyltransferases (Nat)"/>
    <property type="match status" value="1"/>
</dbReference>
<dbReference type="Pfam" id="PF13302">
    <property type="entry name" value="Acetyltransf_3"/>
    <property type="match status" value="1"/>
</dbReference>
<dbReference type="PANTHER" id="PTHR43441">
    <property type="entry name" value="RIBOSOMAL-PROTEIN-SERINE ACETYLTRANSFERASE"/>
    <property type="match status" value="1"/>
</dbReference>
<dbReference type="PROSITE" id="PS51186">
    <property type="entry name" value="GNAT"/>
    <property type="match status" value="1"/>
</dbReference>
<dbReference type="STRING" id="83656.B1H18_30415"/>
<dbReference type="EMBL" id="MVFC01000040">
    <property type="protein sequence ID" value="OON72232.1"/>
    <property type="molecule type" value="Genomic_DNA"/>
</dbReference>
<feature type="domain" description="N-acetyltransferase" evidence="1">
    <location>
        <begin position="43"/>
        <end position="188"/>
    </location>
</feature>
<dbReference type="RefSeq" id="WP_077973644.1">
    <property type="nucleotide sequence ID" value="NZ_CP045178.1"/>
</dbReference>
<sequence>MSHFPEPFVLPRTAPAGDGLLLRHWRVGSREDAETVLRGCLDPEFRRWNTPVRPLETMEDAFDFLVTREEALERGAAATFCVTDAVSGTALGQMSLNAVEPMFRAARVGYWVLPEARGKGVAGRALALASRWGFTEVGLHRLDLGHGIGHTVSCRVAERAGYAYEGTLRGAMFGEDSRDTFRDVHLHGRLATDPEPEART</sequence>
<dbReference type="OrthoDB" id="2061990at2"/>
<reference evidence="2 3" key="1">
    <citation type="submission" date="2017-02" db="EMBL/GenBank/DDBJ databases">
        <title>Draft Genome Sequence of Streptomyces tsukubaensis F601, a Producer of the immunosuppressant tacrolimus FK506.</title>
        <authorList>
            <person name="Zong G."/>
            <person name="Zhong C."/>
            <person name="Fu J."/>
            <person name="Qin R."/>
            <person name="Cao G."/>
        </authorList>
    </citation>
    <scope>NUCLEOTIDE SEQUENCE [LARGE SCALE GENOMIC DNA]</scope>
    <source>
        <strain evidence="2 3">F601</strain>
    </source>
</reference>
<dbReference type="GO" id="GO:0005737">
    <property type="term" value="C:cytoplasm"/>
    <property type="evidence" value="ECO:0007669"/>
    <property type="project" value="TreeGrafter"/>
</dbReference>
<dbReference type="InterPro" id="IPR016181">
    <property type="entry name" value="Acyl_CoA_acyltransferase"/>
</dbReference>
<keyword evidence="2" id="KW-0808">Transferase</keyword>
<protein>
    <submittedName>
        <fullName evidence="2">GNAT family N-acetyltransferase</fullName>
    </submittedName>
</protein>
<dbReference type="InterPro" id="IPR051908">
    <property type="entry name" value="Ribosomal_N-acetyltransferase"/>
</dbReference>
<dbReference type="Gene3D" id="3.40.630.30">
    <property type="match status" value="1"/>
</dbReference>
<comment type="caution">
    <text evidence="2">The sequence shown here is derived from an EMBL/GenBank/DDBJ whole genome shotgun (WGS) entry which is preliminary data.</text>
</comment>
<dbReference type="GO" id="GO:0008999">
    <property type="term" value="F:protein-N-terminal-alanine acetyltransferase activity"/>
    <property type="evidence" value="ECO:0007669"/>
    <property type="project" value="TreeGrafter"/>
</dbReference>
<organism evidence="2 3">
    <name type="scientific">Streptomyces tsukubensis</name>
    <dbReference type="NCBI Taxonomy" id="83656"/>
    <lineage>
        <taxon>Bacteria</taxon>
        <taxon>Bacillati</taxon>
        <taxon>Actinomycetota</taxon>
        <taxon>Actinomycetes</taxon>
        <taxon>Kitasatosporales</taxon>
        <taxon>Streptomycetaceae</taxon>
        <taxon>Streptomyces</taxon>
    </lineage>
</organism>
<proteinExistence type="predicted"/>
<accession>A0A1V4A1N6</accession>